<dbReference type="AlphaFoldDB" id="A0A9W4U6X9"/>
<organism evidence="1 2">
    <name type="scientific">Periconia digitata</name>
    <dbReference type="NCBI Taxonomy" id="1303443"/>
    <lineage>
        <taxon>Eukaryota</taxon>
        <taxon>Fungi</taxon>
        <taxon>Dikarya</taxon>
        <taxon>Ascomycota</taxon>
        <taxon>Pezizomycotina</taxon>
        <taxon>Dothideomycetes</taxon>
        <taxon>Pleosporomycetidae</taxon>
        <taxon>Pleosporales</taxon>
        <taxon>Massarineae</taxon>
        <taxon>Periconiaceae</taxon>
        <taxon>Periconia</taxon>
    </lineage>
</organism>
<reference evidence="1" key="1">
    <citation type="submission" date="2023-01" db="EMBL/GenBank/DDBJ databases">
        <authorList>
            <person name="Van Ghelder C."/>
            <person name="Rancurel C."/>
        </authorList>
    </citation>
    <scope>NUCLEOTIDE SEQUENCE</scope>
    <source>
        <strain evidence="1">CNCM I-4278</strain>
    </source>
</reference>
<dbReference type="EMBL" id="CAOQHR010000002">
    <property type="protein sequence ID" value="CAI6292404.1"/>
    <property type="molecule type" value="Genomic_DNA"/>
</dbReference>
<evidence type="ECO:0000313" key="2">
    <source>
        <dbReference type="Proteomes" id="UP001152607"/>
    </source>
</evidence>
<gene>
    <name evidence="1" type="ORF">PDIGIT_LOCUS2508</name>
</gene>
<comment type="caution">
    <text evidence="1">The sequence shown here is derived from an EMBL/GenBank/DDBJ whole genome shotgun (WGS) entry which is preliminary data.</text>
</comment>
<name>A0A9W4U6X9_9PLEO</name>
<keyword evidence="2" id="KW-1185">Reference proteome</keyword>
<sequence length="187" mass="21254">MGDGACWADPLCTGVTLGPFPYKVDQEQKTNRHIIRFCDTFFQFRTEKSMPWTALGLSGLQLDTFKGLQLLAALPMVTIIHELAHVRDLSSQNFEYPTNGLPEGRKVAISLLEGVDTHGSEEQDGLFTEEPNRNSLVGPRLKLWQRTVMNPDSYGNFALMYRLRRKQWKAKLEKIQGVDTIVFEKGH</sequence>
<protein>
    <submittedName>
        <fullName evidence="1">Uncharacterized protein</fullName>
    </submittedName>
</protein>
<dbReference type="Proteomes" id="UP001152607">
    <property type="component" value="Unassembled WGS sequence"/>
</dbReference>
<proteinExistence type="predicted"/>
<evidence type="ECO:0000313" key="1">
    <source>
        <dbReference type="EMBL" id="CAI6292404.1"/>
    </source>
</evidence>
<accession>A0A9W4U6X9</accession>